<gene>
    <name evidence="3" type="ORF">W7K_02895</name>
</gene>
<dbReference type="InterPro" id="IPR023214">
    <property type="entry name" value="HAD_sf"/>
</dbReference>
<evidence type="ECO:0000313" key="3">
    <source>
        <dbReference type="EMBL" id="KOF00673.1"/>
    </source>
</evidence>
<proteinExistence type="inferred from homology"/>
<dbReference type="OrthoDB" id="1654944at2"/>
<feature type="active site" description="Proton donor" evidence="2">
    <location>
        <position position="167"/>
    </location>
</feature>
<dbReference type="InterPro" id="IPR010708">
    <property type="entry name" value="5'(3')-deoxyribonucleotidase"/>
</dbReference>
<dbReference type="Proteomes" id="UP000036890">
    <property type="component" value="Unassembled WGS sequence"/>
</dbReference>
<sequence>MGGQTGALLPLRYPAAVFIGCPSHPTLADVQPGGRVRQGNQAERARFEAWAHAQSYRGGNIMADRDSVHPDVYADPIAQLTWKSWQATLAAHQPVGQEPVGYLYDWTHSSALGRGEETFTAFTTDIEVARGSKGGVNIRPVYAAPTAQAVDLGKPNEPGRTLYVDLDGVMADFDGAFPSVFGLDHRSLADEEMWGHINSHPSFFRDLPPMPGAVEFFRSIEHLNPVILTACPKSNYPHVAAQKRAWVREHLSATCLVLPVMGGRHKPLFMHQAGDVLIDDFGKNCAAWDEAGGIAIKHEGDWTATRLALARIDSQAVGNG</sequence>
<evidence type="ECO:0000256" key="2">
    <source>
        <dbReference type="PIRSR" id="PIRSR610708-1"/>
    </source>
</evidence>
<feature type="active site" description="Nucleophile" evidence="2">
    <location>
        <position position="165"/>
    </location>
</feature>
<accession>A0A0L8AE64</accession>
<dbReference type="GO" id="GO:0009264">
    <property type="term" value="P:deoxyribonucleotide catabolic process"/>
    <property type="evidence" value="ECO:0007669"/>
    <property type="project" value="InterPro"/>
</dbReference>
<dbReference type="SUPFAM" id="SSF56784">
    <property type="entry name" value="HAD-like"/>
    <property type="match status" value="1"/>
</dbReference>
<comment type="similarity">
    <text evidence="1">Belongs to the 5'(3')-deoxyribonucleotidase family.</text>
</comment>
<reference evidence="3 4" key="1">
    <citation type="journal article" date="2012" name="J. Bacteriol.">
        <title>Genome sequence of a novel nicotine-degrading strain, Pseudomonas geniculata N1.</title>
        <authorList>
            <person name="Tang H."/>
            <person name="Yu H."/>
            <person name="Tai C."/>
            <person name="Huang K."/>
            <person name="Liu Y."/>
            <person name="Wang L."/>
            <person name="Yao Y."/>
            <person name="Wu G."/>
            <person name="Xu P."/>
        </authorList>
    </citation>
    <scope>NUCLEOTIDE SEQUENCE [LARGE SCALE GENOMIC DNA]</scope>
    <source>
        <strain evidence="3 4">N1</strain>
    </source>
</reference>
<dbReference type="EMBL" id="AJLO02000007">
    <property type="protein sequence ID" value="KOF00673.1"/>
    <property type="molecule type" value="Genomic_DNA"/>
</dbReference>
<evidence type="ECO:0000256" key="1">
    <source>
        <dbReference type="ARBA" id="ARBA00009589"/>
    </source>
</evidence>
<name>A0A0L8AE64_9GAMM</name>
<protein>
    <submittedName>
        <fullName evidence="3">Uncharacterized protein</fullName>
    </submittedName>
</protein>
<dbReference type="Pfam" id="PF06941">
    <property type="entry name" value="NT5C"/>
    <property type="match status" value="1"/>
</dbReference>
<dbReference type="AlphaFoldDB" id="A0A0L8AE64"/>
<comment type="caution">
    <text evidence="3">The sequence shown here is derived from an EMBL/GenBank/DDBJ whole genome shotgun (WGS) entry which is preliminary data.</text>
</comment>
<evidence type="ECO:0000313" key="4">
    <source>
        <dbReference type="Proteomes" id="UP000036890"/>
    </source>
</evidence>
<dbReference type="Gene3D" id="3.40.50.1000">
    <property type="entry name" value="HAD superfamily/HAD-like"/>
    <property type="match status" value="1"/>
</dbReference>
<dbReference type="GO" id="GO:0008253">
    <property type="term" value="F:5'-nucleotidase activity"/>
    <property type="evidence" value="ECO:0007669"/>
    <property type="project" value="InterPro"/>
</dbReference>
<dbReference type="InterPro" id="IPR036412">
    <property type="entry name" value="HAD-like_sf"/>
</dbReference>
<organism evidence="3 4">
    <name type="scientific">Stenotrophomonas geniculata N1</name>
    <dbReference type="NCBI Taxonomy" id="1167641"/>
    <lineage>
        <taxon>Bacteria</taxon>
        <taxon>Pseudomonadati</taxon>
        <taxon>Pseudomonadota</taxon>
        <taxon>Gammaproteobacteria</taxon>
        <taxon>Lysobacterales</taxon>
        <taxon>Lysobacteraceae</taxon>
        <taxon>Stenotrophomonas</taxon>
    </lineage>
</organism>